<accession>A0A0C9ZGX3</accession>
<protein>
    <submittedName>
        <fullName evidence="1">Uncharacterized protein</fullName>
    </submittedName>
</protein>
<feature type="non-terminal residue" evidence="1">
    <location>
        <position position="117"/>
    </location>
</feature>
<dbReference type="OrthoDB" id="2681164at2759"/>
<dbReference type="HOGENOM" id="CLU_068912_3_0_1"/>
<evidence type="ECO:0000313" key="2">
    <source>
        <dbReference type="Proteomes" id="UP000054018"/>
    </source>
</evidence>
<reference evidence="2" key="2">
    <citation type="submission" date="2015-01" db="EMBL/GenBank/DDBJ databases">
        <title>Evolutionary Origins and Diversification of the Mycorrhizal Mutualists.</title>
        <authorList>
            <consortium name="DOE Joint Genome Institute"/>
            <consortium name="Mycorrhizal Genomics Consortium"/>
            <person name="Kohler A."/>
            <person name="Kuo A."/>
            <person name="Nagy L.G."/>
            <person name="Floudas D."/>
            <person name="Copeland A."/>
            <person name="Barry K.W."/>
            <person name="Cichocki N."/>
            <person name="Veneault-Fourrey C."/>
            <person name="LaButti K."/>
            <person name="Lindquist E.A."/>
            <person name="Lipzen A."/>
            <person name="Lundell T."/>
            <person name="Morin E."/>
            <person name="Murat C."/>
            <person name="Riley R."/>
            <person name="Ohm R."/>
            <person name="Sun H."/>
            <person name="Tunlid A."/>
            <person name="Henrissat B."/>
            <person name="Grigoriev I.V."/>
            <person name="Hibbett D.S."/>
            <person name="Martin F."/>
        </authorList>
    </citation>
    <scope>NUCLEOTIDE SEQUENCE [LARGE SCALE GENOMIC DNA]</scope>
    <source>
        <strain evidence="2">441</strain>
    </source>
</reference>
<reference evidence="1 2" key="1">
    <citation type="submission" date="2014-04" db="EMBL/GenBank/DDBJ databases">
        <authorList>
            <consortium name="DOE Joint Genome Institute"/>
            <person name="Kuo A."/>
            <person name="Kohler A."/>
            <person name="Costa M.D."/>
            <person name="Nagy L.G."/>
            <person name="Floudas D."/>
            <person name="Copeland A."/>
            <person name="Barry K.W."/>
            <person name="Cichocki N."/>
            <person name="Veneault-Fourrey C."/>
            <person name="LaButti K."/>
            <person name="Lindquist E.A."/>
            <person name="Lipzen A."/>
            <person name="Lundell T."/>
            <person name="Morin E."/>
            <person name="Murat C."/>
            <person name="Sun H."/>
            <person name="Tunlid A."/>
            <person name="Henrissat B."/>
            <person name="Grigoriev I.V."/>
            <person name="Hibbett D.S."/>
            <person name="Martin F."/>
            <person name="Nordberg H.P."/>
            <person name="Cantor M.N."/>
            <person name="Hua S.X."/>
        </authorList>
    </citation>
    <scope>NUCLEOTIDE SEQUENCE [LARGE SCALE GENOMIC DNA]</scope>
    <source>
        <strain evidence="1 2">441</strain>
    </source>
</reference>
<name>A0A0C9ZGX3_9AGAM</name>
<dbReference type="AlphaFoldDB" id="A0A0C9ZGX3"/>
<organism evidence="1 2">
    <name type="scientific">Pisolithus microcarpus 441</name>
    <dbReference type="NCBI Taxonomy" id="765257"/>
    <lineage>
        <taxon>Eukaryota</taxon>
        <taxon>Fungi</taxon>
        <taxon>Dikarya</taxon>
        <taxon>Basidiomycota</taxon>
        <taxon>Agaricomycotina</taxon>
        <taxon>Agaricomycetes</taxon>
        <taxon>Agaricomycetidae</taxon>
        <taxon>Boletales</taxon>
        <taxon>Sclerodermatineae</taxon>
        <taxon>Pisolithaceae</taxon>
        <taxon>Pisolithus</taxon>
    </lineage>
</organism>
<dbReference type="EMBL" id="KN833709">
    <property type="protein sequence ID" value="KIK25254.1"/>
    <property type="molecule type" value="Genomic_DNA"/>
</dbReference>
<proteinExistence type="predicted"/>
<evidence type="ECO:0000313" key="1">
    <source>
        <dbReference type="EMBL" id="KIK25254.1"/>
    </source>
</evidence>
<dbReference type="Proteomes" id="UP000054018">
    <property type="component" value="Unassembled WGS sequence"/>
</dbReference>
<sequence>TVISGSTTLHLALPEQGTPWSPQDLDIYVPWKMSTLMLNRLKLEEDISQVHYSDSTIKAVVIIAKGKRRINLIVSKTSTALSLIFQFHSTVVMNFISANTFFCCYPSLTFQGLTMLN</sequence>
<gene>
    <name evidence="1" type="ORF">PISMIDRAFT_43203</name>
</gene>
<keyword evidence="2" id="KW-1185">Reference proteome</keyword>
<feature type="non-terminal residue" evidence="1">
    <location>
        <position position="1"/>
    </location>
</feature>